<keyword evidence="1" id="KW-0614">Plasmid</keyword>
<evidence type="ECO:0000313" key="2">
    <source>
        <dbReference type="Proteomes" id="UP000594430"/>
    </source>
</evidence>
<proteinExistence type="predicted"/>
<geneLocation type="plasmid" evidence="1 2">
    <name>pVIM-24-ZDHY414</name>
</geneLocation>
<evidence type="ECO:0000313" key="1">
    <source>
        <dbReference type="EMBL" id="QPH52089.1"/>
    </source>
</evidence>
<name>A0A7S9LN52_9PSED</name>
<dbReference type="AlphaFoldDB" id="A0A7S9LN52"/>
<accession>A0A7S9LN52</accession>
<gene>
    <name evidence="1" type="ORF">IZU98_24745</name>
</gene>
<reference evidence="1 2" key="1">
    <citation type="submission" date="2020-11" db="EMBL/GenBank/DDBJ databases">
        <title>Pseudomonas fulva producing VIM-24.</title>
        <authorList>
            <person name="Liu S."/>
        </authorList>
    </citation>
    <scope>NUCLEOTIDE SEQUENCE [LARGE SCALE GENOMIC DNA]</scope>
    <source>
        <strain evidence="1 2">ZDHY414</strain>
        <plasmid evidence="1 2">pVIM-24-ZDHY414</plasmid>
    </source>
</reference>
<sequence>MSQKRRAQEPEVLTRAAGITTDVVLKLSLYRTAKEMRSVQTGLTTAARELRSLTQSGSLLGSLGERLSPEQRELLTNAARLLDSIKYNVEHAKETKVRTEKALAKKRDQWTREAEKLVNANFVMPMESLADHLRILELYLVARVVLGPAIYMLDHPQLRQVVKEQPPHWSKVTMAQWLQGRAGTLLVDIRTAFCDYLKSDLNLTPAKRLEDLQVSLAERRQQILAQPQAVETVRVWSDSLKGLTLLPP</sequence>
<dbReference type="RefSeq" id="WP_191088019.1">
    <property type="nucleotide sequence ID" value="NZ_CP064945.1"/>
</dbReference>
<dbReference type="EMBL" id="CP064948">
    <property type="protein sequence ID" value="QPH52089.1"/>
    <property type="molecule type" value="Genomic_DNA"/>
</dbReference>
<dbReference type="Proteomes" id="UP000594430">
    <property type="component" value="Plasmid pVIM-24-ZDHY414"/>
</dbReference>
<protein>
    <submittedName>
        <fullName evidence="1">Uncharacterized protein</fullName>
    </submittedName>
</protein>
<organism evidence="1 2">
    <name type="scientific">Pseudomonas fulva</name>
    <dbReference type="NCBI Taxonomy" id="47880"/>
    <lineage>
        <taxon>Bacteria</taxon>
        <taxon>Pseudomonadati</taxon>
        <taxon>Pseudomonadota</taxon>
        <taxon>Gammaproteobacteria</taxon>
        <taxon>Pseudomonadales</taxon>
        <taxon>Pseudomonadaceae</taxon>
        <taxon>Pseudomonas</taxon>
    </lineage>
</organism>